<accession>A0A9X2J033</accession>
<dbReference type="EMBL" id="JAMRXG010000014">
    <property type="protein sequence ID" value="MCM6777309.1"/>
    <property type="molecule type" value="Genomic_DNA"/>
</dbReference>
<evidence type="ECO:0000313" key="1">
    <source>
        <dbReference type="EMBL" id="MCM6777309.1"/>
    </source>
</evidence>
<protein>
    <submittedName>
        <fullName evidence="1">Uncharacterized protein</fullName>
    </submittedName>
</protein>
<dbReference type="RefSeq" id="WP_251916283.1">
    <property type="nucleotide sequence ID" value="NZ_JAMRXG010000014.1"/>
</dbReference>
<gene>
    <name evidence="1" type="ORF">NDR86_27865</name>
</gene>
<name>A0A9X2J033_9NOCA</name>
<reference evidence="1" key="1">
    <citation type="submission" date="2022-06" db="EMBL/GenBank/DDBJ databases">
        <title>Novel species in genus nocardia.</title>
        <authorList>
            <person name="Li F."/>
        </authorList>
    </citation>
    <scope>NUCLEOTIDE SEQUENCE</scope>
    <source>
        <strain evidence="1">CDC141</strain>
    </source>
</reference>
<evidence type="ECO:0000313" key="2">
    <source>
        <dbReference type="Proteomes" id="UP001139157"/>
    </source>
</evidence>
<keyword evidence="2" id="KW-1185">Reference proteome</keyword>
<organism evidence="1 2">
    <name type="scientific">Nocardia pulmonis</name>
    <dbReference type="NCBI Taxonomy" id="2951408"/>
    <lineage>
        <taxon>Bacteria</taxon>
        <taxon>Bacillati</taxon>
        <taxon>Actinomycetota</taxon>
        <taxon>Actinomycetes</taxon>
        <taxon>Mycobacteriales</taxon>
        <taxon>Nocardiaceae</taxon>
        <taxon>Nocardia</taxon>
    </lineage>
</organism>
<dbReference type="AlphaFoldDB" id="A0A9X2J033"/>
<dbReference type="Proteomes" id="UP001139157">
    <property type="component" value="Unassembled WGS sequence"/>
</dbReference>
<sequence>MKANVIFFTEGPAGEPAGTEFHRRAGIEVSSLPKPLWLGADRVVAGSLRDLEKNRVISVPGVQYKALTAVAGLLPRSVQGRLIRGMFNARGRTHT</sequence>
<comment type="caution">
    <text evidence="1">The sequence shown here is derived from an EMBL/GenBank/DDBJ whole genome shotgun (WGS) entry which is preliminary data.</text>
</comment>
<proteinExistence type="predicted"/>